<organism evidence="2 3">
    <name type="scientific">Thiohalorhabdus denitrificans</name>
    <dbReference type="NCBI Taxonomy" id="381306"/>
    <lineage>
        <taxon>Bacteria</taxon>
        <taxon>Pseudomonadati</taxon>
        <taxon>Pseudomonadota</taxon>
        <taxon>Gammaproteobacteria</taxon>
        <taxon>Thiohalorhabdales</taxon>
        <taxon>Thiohalorhabdaceae</taxon>
        <taxon>Thiohalorhabdus</taxon>
    </lineage>
</organism>
<proteinExistence type="predicted"/>
<dbReference type="EMBL" id="FMUN01000008">
    <property type="protein sequence ID" value="SCY60173.1"/>
    <property type="molecule type" value="Genomic_DNA"/>
</dbReference>
<gene>
    <name evidence="2" type="ORF">SAMN05661077_2635</name>
</gene>
<evidence type="ECO:0000256" key="1">
    <source>
        <dbReference type="SAM" id="MobiDB-lite"/>
    </source>
</evidence>
<name>A0A1G5H8R4_9GAMM</name>
<accession>A0A1G5H8R4</accession>
<dbReference type="Proteomes" id="UP000183104">
    <property type="component" value="Unassembled WGS sequence"/>
</dbReference>
<dbReference type="AlphaFoldDB" id="A0A1G5H8R4"/>
<dbReference type="RefSeq" id="WP_074471456.1">
    <property type="nucleotide sequence ID" value="NZ_FMUN01000008.1"/>
</dbReference>
<reference evidence="3" key="1">
    <citation type="submission" date="2016-10" db="EMBL/GenBank/DDBJ databases">
        <authorList>
            <person name="Varghese N."/>
        </authorList>
    </citation>
    <scope>NUCLEOTIDE SEQUENCE [LARGE SCALE GENOMIC DNA]</scope>
    <source>
        <strain evidence="3">HL 19</strain>
    </source>
</reference>
<sequence length="530" mass="59224">MPPTWLHTRLPLDPSEPPGPTPAPSERPRLGAYLDAIKAGNADVPLRTEEPDPLGLAELHTVPAVLRLRLLDRLYATFRPTDTERLERFINAYAFLARSGFSSLPFPSRGRRNLARSCAHALELMQAQFRGYWRRHLMPPTRWWGRFLATFRATGSAQLFSVRCPTLEGRGGTTPLHPAARTLLQATANPFAWEPELQPYLETMLDLLSRDVLLFPATSPSAYVEGGRGRFVFDAAGDHPPALPDGQDPRGLFPDDHTPKWWIIDASRALARVSELRRGLALGASPERLHPGLADIPRSTRQILLQRLERILGRDPRRRRTRLAKPRRVSLAVGLEQAVRHSFAGRWTPNRDPASLQANVRLQSEPRTHPPYPADPGTWEAIEWEETGLRLRGTRTDSLRLVGQPVLIMDSAAPSSEGPAAPMRAGLIRWQQGSPNGERTEAGVELLPGSLHDGWFRISWRMGTSLQEQPVLLLTGSKVPPSLLMPAGLFRAGTAFTIRIDDQDRLGEMIRLLEMGIHFEHVQVRLEDAP</sequence>
<evidence type="ECO:0000313" key="3">
    <source>
        <dbReference type="Proteomes" id="UP000183104"/>
    </source>
</evidence>
<feature type="region of interest" description="Disordered" evidence="1">
    <location>
        <begin position="1"/>
        <end position="28"/>
    </location>
</feature>
<feature type="compositionally biased region" description="Pro residues" evidence="1">
    <location>
        <begin position="14"/>
        <end position="25"/>
    </location>
</feature>
<evidence type="ECO:0000313" key="2">
    <source>
        <dbReference type="EMBL" id="SCY60173.1"/>
    </source>
</evidence>
<keyword evidence="3" id="KW-1185">Reference proteome</keyword>
<protein>
    <submittedName>
        <fullName evidence="2">Uncharacterized protein</fullName>
    </submittedName>
</protein>